<feature type="coiled-coil region" evidence="5">
    <location>
        <begin position="7"/>
        <end position="69"/>
    </location>
</feature>
<sequence>MEQKDIADRILKEIVITEKQISEYKEKTKPIAPDNAIGRISRMDAIINKNVMESSLRQAENRLNKLRYALSTAGTPDFGICVKCGTVIPLARILIIPESRYCVNCAK</sequence>
<keyword evidence="2" id="KW-0863">Zinc-finger</keyword>
<protein>
    <submittedName>
        <fullName evidence="7">Transcriptional regulator, TraR/DksA family</fullName>
    </submittedName>
</protein>
<evidence type="ECO:0000256" key="5">
    <source>
        <dbReference type="SAM" id="Coils"/>
    </source>
</evidence>
<reference evidence="7 8" key="1">
    <citation type="submission" date="2017-03" db="EMBL/GenBank/DDBJ databases">
        <authorList>
            <person name="Afonso C.L."/>
            <person name="Miller P.J."/>
            <person name="Scott M.A."/>
            <person name="Spackman E."/>
            <person name="Goraichik I."/>
            <person name="Dimitrov K.M."/>
            <person name="Suarez D.L."/>
            <person name="Swayne D.E."/>
        </authorList>
    </citation>
    <scope>NUCLEOTIDE SEQUENCE [LARGE SCALE GENOMIC DNA]</scope>
    <source>
        <strain evidence="7">PRJEB14757</strain>
    </source>
</reference>
<evidence type="ECO:0000259" key="6">
    <source>
        <dbReference type="Pfam" id="PF01258"/>
    </source>
</evidence>
<evidence type="ECO:0000256" key="4">
    <source>
        <dbReference type="PROSITE-ProRule" id="PRU00510"/>
    </source>
</evidence>
<dbReference type="Gene3D" id="1.20.120.910">
    <property type="entry name" value="DksA, coiled-coil domain"/>
    <property type="match status" value="1"/>
</dbReference>
<dbReference type="RefSeq" id="WP_080805197.1">
    <property type="nucleotide sequence ID" value="NZ_LT828550.1"/>
</dbReference>
<evidence type="ECO:0000313" key="7">
    <source>
        <dbReference type="EMBL" id="SLM28715.1"/>
    </source>
</evidence>
<feature type="domain" description="Zinc finger DksA/TraR C4-type" evidence="6">
    <location>
        <begin position="77"/>
        <end position="106"/>
    </location>
</feature>
<dbReference type="Proteomes" id="UP000191931">
    <property type="component" value="Unassembled WGS sequence"/>
</dbReference>
<dbReference type="PROSITE" id="PS51128">
    <property type="entry name" value="ZF_DKSA_2"/>
    <property type="match status" value="1"/>
</dbReference>
<gene>
    <name evidence="7" type="ORF">MTBBW1_1480004</name>
</gene>
<proteinExistence type="predicted"/>
<feature type="zinc finger region" description="dksA C4-type" evidence="4">
    <location>
        <begin position="81"/>
        <end position="105"/>
    </location>
</feature>
<dbReference type="EMBL" id="FWEV01000055">
    <property type="protein sequence ID" value="SLM28715.1"/>
    <property type="molecule type" value="Genomic_DNA"/>
</dbReference>
<name>A0A1W1H8K0_9BACT</name>
<accession>A0A1W1H8K0</accession>
<evidence type="ECO:0000256" key="3">
    <source>
        <dbReference type="ARBA" id="ARBA00022833"/>
    </source>
</evidence>
<dbReference type="SUPFAM" id="SSF57716">
    <property type="entry name" value="Glucocorticoid receptor-like (DNA-binding domain)"/>
    <property type="match status" value="1"/>
</dbReference>
<dbReference type="OrthoDB" id="1121111at2"/>
<evidence type="ECO:0000256" key="1">
    <source>
        <dbReference type="ARBA" id="ARBA00022723"/>
    </source>
</evidence>
<dbReference type="AlphaFoldDB" id="A0A1W1H8K0"/>
<dbReference type="GO" id="GO:0008270">
    <property type="term" value="F:zinc ion binding"/>
    <property type="evidence" value="ECO:0007669"/>
    <property type="project" value="UniProtKB-KW"/>
</dbReference>
<evidence type="ECO:0000313" key="8">
    <source>
        <dbReference type="Proteomes" id="UP000191931"/>
    </source>
</evidence>
<keyword evidence="1" id="KW-0479">Metal-binding</keyword>
<dbReference type="InterPro" id="IPR000962">
    <property type="entry name" value="Znf_DskA_TraR"/>
</dbReference>
<dbReference type="STRING" id="1246637.MTBBW1_1480004"/>
<keyword evidence="5" id="KW-0175">Coiled coil</keyword>
<keyword evidence="8" id="KW-1185">Reference proteome</keyword>
<organism evidence="7 8">
    <name type="scientific">Desulfamplus magnetovallimortis</name>
    <dbReference type="NCBI Taxonomy" id="1246637"/>
    <lineage>
        <taxon>Bacteria</taxon>
        <taxon>Pseudomonadati</taxon>
        <taxon>Thermodesulfobacteriota</taxon>
        <taxon>Desulfobacteria</taxon>
        <taxon>Desulfobacterales</taxon>
        <taxon>Desulfobacteraceae</taxon>
        <taxon>Desulfamplus</taxon>
    </lineage>
</organism>
<dbReference type="Pfam" id="PF01258">
    <property type="entry name" value="zf-dskA_traR"/>
    <property type="match status" value="1"/>
</dbReference>
<keyword evidence="3" id="KW-0862">Zinc</keyword>
<evidence type="ECO:0000256" key="2">
    <source>
        <dbReference type="ARBA" id="ARBA00022771"/>
    </source>
</evidence>